<proteinExistence type="inferred from homology"/>
<evidence type="ECO:0000256" key="5">
    <source>
        <dbReference type="SAM" id="MobiDB-lite"/>
    </source>
</evidence>
<dbReference type="Pfam" id="PF13374">
    <property type="entry name" value="TPR_10"/>
    <property type="match status" value="1"/>
</dbReference>
<dbReference type="Proteomes" id="UP000712600">
    <property type="component" value="Unassembled WGS sequence"/>
</dbReference>
<feature type="region of interest" description="Disordered" evidence="5">
    <location>
        <begin position="666"/>
        <end position="685"/>
    </location>
</feature>
<evidence type="ECO:0000256" key="1">
    <source>
        <dbReference type="ARBA" id="ARBA00009622"/>
    </source>
</evidence>
<evidence type="ECO:0000256" key="2">
    <source>
        <dbReference type="ARBA" id="ARBA00022737"/>
    </source>
</evidence>
<evidence type="ECO:0000313" key="6">
    <source>
        <dbReference type="EMBL" id="KAF3511801.1"/>
    </source>
</evidence>
<dbReference type="PROSITE" id="PS50005">
    <property type="entry name" value="TPR"/>
    <property type="match status" value="3"/>
</dbReference>
<name>A0A8S9PCA2_BRACR</name>
<dbReference type="FunFam" id="1.25.40.10:FF:001025">
    <property type="entry name" value="Protein KINESIN LIGHT CHAIN-RELATED 2"/>
    <property type="match status" value="1"/>
</dbReference>
<dbReference type="FunFam" id="1.25.40.10:FF:000593">
    <property type="entry name" value="Protein KINESIN LIGHT CHAIN-RELATED 1"/>
    <property type="match status" value="1"/>
</dbReference>
<dbReference type="AlphaFoldDB" id="A0A8S9PCA2"/>
<dbReference type="InterPro" id="IPR011990">
    <property type="entry name" value="TPR-like_helical_dom_sf"/>
</dbReference>
<sequence length="685" mass="73952">MPTMPGLVSVKTPANAPPLRVSVPDTQQQQPPRTPMKKTPSSTPSRSKPSPGRSAKKDSPGVSSSAAAVPDVDDPSLDNPDLGPFLLKLARDAIASGEGPNKALDYAIRATKSFERCCAAAAPPVPGGSDGGPVLDLAMSLHVLAAIYCSLGRFDEAVPPLERAIKLARDAIASGEGPNKALDYAIRATKSFERCCAAAAPPVPGGSDGGPVLDLAMSLHVLAAIYCSLGRFDEAVPPLERAIKVPDPARGPDHSLAAFSGHMQLGDTLSMLGQIDRSIACYEEGLKIQIQTLGETDPRVGETCRYLAEAYVQAMQFNKAEELCKKTLEIHRAHSEPASLEEAADRRLMAIICEAKGDYENALEHLVLASMAMIASGQESEVASIDVSIGNIYMSLCRFDEAVFSYQKALTVFKSSKGETHPTVASVFVRLAELYHRTGKLRESKSYCENALRIYNKPVPGTTVEEIAGGLTEISAIYESVDEPEEALKLLQKSMKLLEDKPGQQSAIAGLEARMGVMYYTLGRYEDARNAFESAVTKLRAAGEKSAFFGVVLNQMGLACVQLFKIDEAGELFEEARGILEQERGPCDQDTLGVYSNLAATYDAMGRIEDAIEILEQVLKLREEKLGTANPDFEDEKKRLAELLKEAGRSRNYKAKSLQNLIDPNARPLKKEASGKKWPGLGFKF</sequence>
<dbReference type="SMART" id="SM00028">
    <property type="entry name" value="TPR"/>
    <property type="match status" value="10"/>
</dbReference>
<feature type="compositionally biased region" description="Low complexity" evidence="5">
    <location>
        <begin position="60"/>
        <end position="70"/>
    </location>
</feature>
<dbReference type="Gene3D" id="1.25.40.10">
    <property type="entry name" value="Tetratricopeptide repeat domain"/>
    <property type="match status" value="3"/>
</dbReference>
<feature type="repeat" description="TPR" evidence="4">
    <location>
        <begin position="383"/>
        <end position="416"/>
    </location>
</feature>
<dbReference type="InterPro" id="IPR019734">
    <property type="entry name" value="TPR_rpt"/>
</dbReference>
<comment type="similarity">
    <text evidence="1">Belongs to the kinesin light chain family.</text>
</comment>
<dbReference type="FunFam" id="1.25.40.10:FF:000716">
    <property type="entry name" value="Protein KINESIN LIGHT CHAIN-RELATED 2"/>
    <property type="match status" value="1"/>
</dbReference>
<evidence type="ECO:0000313" key="7">
    <source>
        <dbReference type="Proteomes" id="UP000712600"/>
    </source>
</evidence>
<feature type="repeat" description="TPR" evidence="4">
    <location>
        <begin position="592"/>
        <end position="625"/>
    </location>
</feature>
<dbReference type="Pfam" id="PF13424">
    <property type="entry name" value="TPR_12"/>
    <property type="match status" value="3"/>
</dbReference>
<dbReference type="PANTHER" id="PTHR46284:SF2">
    <property type="entry name" value="PROTEIN KINESIN LIGHT CHAIN-RELATED 1"/>
    <property type="match status" value="1"/>
</dbReference>
<protein>
    <recommendedName>
        <fullName evidence="8">MalT-like TPR region domain-containing protein</fullName>
    </recommendedName>
</protein>
<dbReference type="EMBL" id="QGKX02001521">
    <property type="protein sequence ID" value="KAF3511801.1"/>
    <property type="molecule type" value="Genomic_DNA"/>
</dbReference>
<evidence type="ECO:0000256" key="4">
    <source>
        <dbReference type="PROSITE-ProRule" id="PRU00339"/>
    </source>
</evidence>
<feature type="region of interest" description="Disordered" evidence="5">
    <location>
        <begin position="1"/>
        <end position="78"/>
    </location>
</feature>
<keyword evidence="3 4" id="KW-0802">TPR repeat</keyword>
<feature type="repeat" description="TPR" evidence="4">
    <location>
        <begin position="138"/>
        <end position="171"/>
    </location>
</feature>
<dbReference type="SUPFAM" id="SSF48452">
    <property type="entry name" value="TPR-like"/>
    <property type="match status" value="3"/>
</dbReference>
<comment type="caution">
    <text evidence="6">The sequence shown here is derived from an EMBL/GenBank/DDBJ whole genome shotgun (WGS) entry which is preliminary data.</text>
</comment>
<keyword evidence="2" id="KW-0677">Repeat</keyword>
<organism evidence="6 7">
    <name type="scientific">Brassica cretica</name>
    <name type="common">Mustard</name>
    <dbReference type="NCBI Taxonomy" id="69181"/>
    <lineage>
        <taxon>Eukaryota</taxon>
        <taxon>Viridiplantae</taxon>
        <taxon>Streptophyta</taxon>
        <taxon>Embryophyta</taxon>
        <taxon>Tracheophyta</taxon>
        <taxon>Spermatophyta</taxon>
        <taxon>Magnoliopsida</taxon>
        <taxon>eudicotyledons</taxon>
        <taxon>Gunneridae</taxon>
        <taxon>Pentapetalae</taxon>
        <taxon>rosids</taxon>
        <taxon>malvids</taxon>
        <taxon>Brassicales</taxon>
        <taxon>Brassicaceae</taxon>
        <taxon>Brassiceae</taxon>
        <taxon>Brassica</taxon>
    </lineage>
</organism>
<reference evidence="6" key="1">
    <citation type="submission" date="2019-12" db="EMBL/GenBank/DDBJ databases">
        <title>Genome sequencing and annotation of Brassica cretica.</title>
        <authorList>
            <person name="Studholme D.J."/>
            <person name="Sarris P."/>
        </authorList>
    </citation>
    <scope>NUCLEOTIDE SEQUENCE</scope>
    <source>
        <strain evidence="6">PFS-109/04</strain>
        <tissue evidence="6">Leaf</tissue>
    </source>
</reference>
<evidence type="ECO:0000256" key="3">
    <source>
        <dbReference type="ARBA" id="ARBA00022803"/>
    </source>
</evidence>
<accession>A0A8S9PCA2</accession>
<feature type="compositionally biased region" description="Low complexity" evidence="5">
    <location>
        <begin position="26"/>
        <end position="53"/>
    </location>
</feature>
<dbReference type="PANTHER" id="PTHR46284">
    <property type="entry name" value="PROTEIN KINESIN LIGHT CHAIN-RELATED 3"/>
    <property type="match status" value="1"/>
</dbReference>
<gene>
    <name evidence="6" type="ORF">F2Q69_00002623</name>
</gene>
<evidence type="ECO:0008006" key="8">
    <source>
        <dbReference type="Google" id="ProtNLM"/>
    </source>
</evidence>